<evidence type="ECO:0000259" key="3">
    <source>
        <dbReference type="Pfam" id="PF13205"/>
    </source>
</evidence>
<feature type="domain" description="SbsA Ig-like" evidence="3">
    <location>
        <begin position="277"/>
        <end position="375"/>
    </location>
</feature>
<reference evidence="4 5" key="1">
    <citation type="submission" date="2016-11" db="EMBL/GenBank/DDBJ databases">
        <authorList>
            <person name="Jaros S."/>
            <person name="Januszkiewicz K."/>
            <person name="Wedrychowicz H."/>
        </authorList>
    </citation>
    <scope>NUCLEOTIDE SEQUENCE [LARGE SCALE GENOMIC DNA]</scope>
    <source>
        <strain evidence="4 5">DSM 18119</strain>
    </source>
</reference>
<gene>
    <name evidence="4" type="ORF">SAMN02745131_04095</name>
</gene>
<dbReference type="Pfam" id="PF13205">
    <property type="entry name" value="Big_5"/>
    <property type="match status" value="3"/>
</dbReference>
<dbReference type="OrthoDB" id="2082707at2"/>
<comment type="similarity">
    <text evidence="1">Belongs to the ice-binding protein family.</text>
</comment>
<evidence type="ECO:0000256" key="1">
    <source>
        <dbReference type="ARBA" id="ARBA00005445"/>
    </source>
</evidence>
<evidence type="ECO:0000313" key="4">
    <source>
        <dbReference type="EMBL" id="SHG00714.1"/>
    </source>
</evidence>
<evidence type="ECO:0000313" key="5">
    <source>
        <dbReference type="Proteomes" id="UP000184048"/>
    </source>
</evidence>
<dbReference type="InterPro" id="IPR032812">
    <property type="entry name" value="SbsA_Ig"/>
</dbReference>
<sequence>MKNKDNPLQHLQSFKNPMMKTANCPIAQSFLLKQKFPTLYFSTYKLFLALLLVVFTAGCKKVTEEPGNKGVCPVVVSSDPANGAVNVATIKKISATFNEEMDPATLDASSFYLKQGTNLVPGTISYTGNTATFSPSAPLAANTVYIGTITTKAKDPSGNAMVADYIWTFNTGNIPVVVSTDPANGAVDVALNKVISATFSTAMKASSLNANTFQVKQGLSVITGSVTYNGVTASFTPSVPLSPNKVYTAMITTAANDTAGNSLSANYTWSFVTGNIPSVISTDPANTATGVALNKKVTATFSESMNAATINTNTFLLKQGTSSISGTVSFAGTTASFTPSVNLEAGTTYTAIITTGAQNPGGNPISEDYVWSFTTTGVTTPPPSKLGSAAMFGVFGGSAGITNSGLNTVINNGSIGTTGASTLITGFHDGTTGDIYTETPLNAGLVTGRIYTAPPAPGTATSFAIASQGLLDANNAYNSISPASRPGGTDPGAGELGGLTLAPGVYKSASGTFKITNGNLTLDAMGDPNAEWIFQTASGLTVGIAGPAGARSVNLINGAQAKNVYWYVGSAATINAAGGGIMSGTIIASAGVTFSTAGNAAQTVLNGRALSLNASVTLVNTTINVQ</sequence>
<accession>A0A1M5GAI2</accession>
<feature type="domain" description="SbsA Ig-like" evidence="3">
    <location>
        <begin position="73"/>
        <end position="171"/>
    </location>
</feature>
<dbReference type="Pfam" id="PF11999">
    <property type="entry name" value="Ice_binding"/>
    <property type="match status" value="1"/>
</dbReference>
<evidence type="ECO:0000256" key="2">
    <source>
        <dbReference type="ARBA" id="ARBA00022729"/>
    </source>
</evidence>
<organism evidence="4 5">
    <name type="scientific">Flavisolibacter ginsengisoli DSM 18119</name>
    <dbReference type="NCBI Taxonomy" id="1121884"/>
    <lineage>
        <taxon>Bacteria</taxon>
        <taxon>Pseudomonadati</taxon>
        <taxon>Bacteroidota</taxon>
        <taxon>Chitinophagia</taxon>
        <taxon>Chitinophagales</taxon>
        <taxon>Chitinophagaceae</taxon>
        <taxon>Flavisolibacter</taxon>
    </lineage>
</organism>
<protein>
    <submittedName>
        <fullName evidence="4">Ig-like domain-containing protein</fullName>
    </submittedName>
</protein>
<dbReference type="InterPro" id="IPR021884">
    <property type="entry name" value="Ice-bd_prot"/>
</dbReference>
<dbReference type="InterPro" id="IPR014755">
    <property type="entry name" value="Cu-Rt/internalin_Ig-like"/>
</dbReference>
<keyword evidence="2" id="KW-0732">Signal</keyword>
<dbReference type="EMBL" id="FQUU01000029">
    <property type="protein sequence ID" value="SHG00714.1"/>
    <property type="molecule type" value="Genomic_DNA"/>
</dbReference>
<dbReference type="AlphaFoldDB" id="A0A1M5GAI2"/>
<name>A0A1M5GAI2_9BACT</name>
<keyword evidence="5" id="KW-1185">Reference proteome</keyword>
<feature type="domain" description="SbsA Ig-like" evidence="3">
    <location>
        <begin position="175"/>
        <end position="273"/>
    </location>
</feature>
<dbReference type="RefSeq" id="WP_139256525.1">
    <property type="nucleotide sequence ID" value="NZ_FQUU01000029.1"/>
</dbReference>
<dbReference type="Gene3D" id="2.60.40.1220">
    <property type="match status" value="3"/>
</dbReference>
<proteinExistence type="inferred from homology"/>
<dbReference type="Proteomes" id="UP000184048">
    <property type="component" value="Unassembled WGS sequence"/>
</dbReference>
<dbReference type="STRING" id="1121884.SAMN02745131_04095"/>